<dbReference type="AlphaFoldDB" id="A0A5M8PL98"/>
<dbReference type="OrthoDB" id="2327445at2759"/>
<evidence type="ECO:0000313" key="3">
    <source>
        <dbReference type="Proteomes" id="UP000324767"/>
    </source>
</evidence>
<gene>
    <name evidence="2" type="ORF">FRX48_05662</name>
</gene>
<dbReference type="InterPro" id="IPR052413">
    <property type="entry name" value="SUR7_domain"/>
</dbReference>
<comment type="caution">
    <text evidence="2">The sequence shown here is derived from an EMBL/GenBank/DDBJ whole genome shotgun (WGS) entry which is preliminary data.</text>
</comment>
<feature type="transmembrane region" description="Helical" evidence="1">
    <location>
        <begin position="175"/>
        <end position="198"/>
    </location>
</feature>
<dbReference type="Proteomes" id="UP000324767">
    <property type="component" value="Unassembled WGS sequence"/>
</dbReference>
<evidence type="ECO:0000313" key="2">
    <source>
        <dbReference type="EMBL" id="KAA6410241.1"/>
    </source>
</evidence>
<dbReference type="GO" id="GO:0031505">
    <property type="term" value="P:fungal-type cell wall organization"/>
    <property type="evidence" value="ECO:0007669"/>
    <property type="project" value="TreeGrafter"/>
</dbReference>
<name>A0A5M8PL98_9LECA</name>
<reference evidence="2 3" key="1">
    <citation type="submission" date="2019-09" db="EMBL/GenBank/DDBJ databases">
        <title>The hologenome of the rock-dwelling lichen Lasallia pustulata.</title>
        <authorList>
            <person name="Greshake Tzovaras B."/>
            <person name="Segers F."/>
            <person name="Bicker A."/>
            <person name="Dal Grande F."/>
            <person name="Otte J."/>
            <person name="Hankeln T."/>
            <person name="Schmitt I."/>
            <person name="Ebersberger I."/>
        </authorList>
    </citation>
    <scope>NUCLEOTIDE SEQUENCE [LARGE SCALE GENOMIC DNA]</scope>
    <source>
        <strain evidence="2">A1-1</strain>
    </source>
</reference>
<feature type="transmembrane region" description="Helical" evidence="1">
    <location>
        <begin position="204"/>
        <end position="231"/>
    </location>
</feature>
<keyword evidence="1" id="KW-0812">Transmembrane</keyword>
<dbReference type="InterPro" id="IPR009571">
    <property type="entry name" value="SUR7/Rim9-like_fungi"/>
</dbReference>
<dbReference type="GO" id="GO:0051285">
    <property type="term" value="C:cell cortex of cell tip"/>
    <property type="evidence" value="ECO:0007669"/>
    <property type="project" value="TreeGrafter"/>
</dbReference>
<dbReference type="EMBL" id="VXIT01000009">
    <property type="protein sequence ID" value="KAA6410241.1"/>
    <property type="molecule type" value="Genomic_DNA"/>
</dbReference>
<dbReference type="GO" id="GO:0005886">
    <property type="term" value="C:plasma membrane"/>
    <property type="evidence" value="ECO:0007669"/>
    <property type="project" value="InterPro"/>
</dbReference>
<sequence>MTLPTFTSIRRPRRAQNASVPAQDDSVALSESRVKAATRTRLIFALLTSFFFLIALAFLILVEVGNTHPSHPVLGSIYFLKLDLSHITPVSVPNAVLINSIARTLGLHDFYQVGLWNFCEGYYGQGITGCSKPRTLYWFNPVQIILDELLAGATIALPANIVSALTLVRVVSHWMFGLFLTGACTAFVSVFLTPLSIYSRLLTLPIAVLAFVSALATTVATVIATVMFVIFKNVLANAAAEINIGAALGTKMFVFMWIASSFSMIACFIQVGLCCCCASRRDVRTGRKLGRKSARLSDGQPASGGLPVIEEKPKAARRRFGFAGR</sequence>
<dbReference type="PANTHER" id="PTHR28019">
    <property type="entry name" value="CELL MEMBRANE PROTEIN YLR413W-RELATED"/>
    <property type="match status" value="1"/>
</dbReference>
<evidence type="ECO:0000256" key="1">
    <source>
        <dbReference type="SAM" id="Phobius"/>
    </source>
</evidence>
<proteinExistence type="predicted"/>
<feature type="transmembrane region" description="Helical" evidence="1">
    <location>
        <begin position="252"/>
        <end position="273"/>
    </location>
</feature>
<organism evidence="2 3">
    <name type="scientific">Lasallia pustulata</name>
    <dbReference type="NCBI Taxonomy" id="136370"/>
    <lineage>
        <taxon>Eukaryota</taxon>
        <taxon>Fungi</taxon>
        <taxon>Dikarya</taxon>
        <taxon>Ascomycota</taxon>
        <taxon>Pezizomycotina</taxon>
        <taxon>Lecanoromycetes</taxon>
        <taxon>OSLEUM clade</taxon>
        <taxon>Umbilicariomycetidae</taxon>
        <taxon>Umbilicariales</taxon>
        <taxon>Umbilicariaceae</taxon>
        <taxon>Lasallia</taxon>
    </lineage>
</organism>
<protein>
    <submittedName>
        <fullName evidence="2">Integral membrane</fullName>
    </submittedName>
</protein>
<feature type="transmembrane region" description="Helical" evidence="1">
    <location>
        <begin position="42"/>
        <end position="62"/>
    </location>
</feature>
<dbReference type="PANTHER" id="PTHR28019:SF2">
    <property type="entry name" value="CELL MEMBRANE PROTEIN YLR413W-RELATED"/>
    <property type="match status" value="1"/>
</dbReference>
<accession>A0A5M8PL98</accession>
<keyword evidence="1" id="KW-0472">Membrane</keyword>
<keyword evidence="1" id="KW-1133">Transmembrane helix</keyword>
<dbReference type="Pfam" id="PF06687">
    <property type="entry name" value="SUR7"/>
    <property type="match status" value="1"/>
</dbReference>